<keyword evidence="17" id="KW-0206">Cytoskeleton</keyword>
<evidence type="ECO:0000256" key="3">
    <source>
        <dbReference type="ARBA" id="ARBA00004489"/>
    </source>
</evidence>
<evidence type="ECO:0000313" key="25">
    <source>
        <dbReference type="RGD" id="61828"/>
    </source>
</evidence>
<keyword evidence="10" id="KW-0771">Synaptosome</keyword>
<keyword evidence="13" id="KW-0560">Oxidoreductase</keyword>
<dbReference type="GO" id="GO:0005856">
    <property type="term" value="C:cytoskeleton"/>
    <property type="evidence" value="ECO:0007669"/>
    <property type="project" value="UniProtKB-SubCell"/>
</dbReference>
<evidence type="ECO:0000256" key="14">
    <source>
        <dbReference type="ARBA" id="ARBA00023018"/>
    </source>
</evidence>
<evidence type="ECO:0000256" key="9">
    <source>
        <dbReference type="ARBA" id="ARBA00022538"/>
    </source>
</evidence>
<dbReference type="InterPro" id="IPR005983">
    <property type="entry name" value="K_chnl_volt-dep_bsu_KCNAB"/>
</dbReference>
<keyword evidence="18" id="KW-0966">Cell projection</keyword>
<dbReference type="Pfam" id="PF00248">
    <property type="entry name" value="Aldo_ket_red"/>
    <property type="match status" value="1"/>
</dbReference>
<comment type="subcellular location">
    <subcellularLocation>
        <location evidence="2">Cell membrane</location>
        <topology evidence="2">Peripheral membrane protein</topology>
        <orientation evidence="2">Cytoplasmic side</orientation>
    </subcellularLocation>
    <subcellularLocation>
        <location evidence="3">Cell projection</location>
        <location evidence="3">Axon</location>
    </subcellularLocation>
    <subcellularLocation>
        <location evidence="1">Cytoplasm</location>
        <location evidence="1">Cytoskeleton</location>
    </subcellularLocation>
    <subcellularLocation>
        <location evidence="21">Synapse</location>
        <location evidence="21">Synaptosome</location>
    </subcellularLocation>
</comment>
<sequence length="358" mass="39494">MYPESTTGSPARLSLRQTGSPGMIYRNLGKSGLRVSCLGLAGKTVLATTTLALSFQMAEHLMTLAYDNGINLFDTAEVYAAGKRSSLVITTKIFWGGKVGLETQTADPPALLPGLKASLERLQLEYVDVVFANRPDPNTPMEAGDPFSSFKSRTFIIEETVRAMTHVINQGMAMYWGTSRWSSMEIMEAYSVARQFNLIPPICEQAEYHMFQREKVEVQLPELFHKIGVGAMTWSPLACGIVSGKYDSGIPPYSRASLKGYQWLKDKILSEEGRRQQAKLKELQAIAERLGCTLPQLAIAWCLRNEGVSSVLLGASNAEQLMENIGAIQVLPKLSSSIVHEIDSILGNKPYSKKDYRS</sequence>
<evidence type="ECO:0000256" key="10">
    <source>
        <dbReference type="ARBA" id="ARBA00022599"/>
    </source>
</evidence>
<evidence type="ECO:0000256" key="5">
    <source>
        <dbReference type="ARBA" id="ARBA00013315"/>
    </source>
</evidence>
<evidence type="ECO:0000256" key="12">
    <source>
        <dbReference type="ARBA" id="ARBA00022958"/>
    </source>
</evidence>
<keyword evidence="8" id="KW-0963">Cytoplasm</keyword>
<keyword evidence="12" id="KW-0630">Potassium</keyword>
<dbReference type="SUPFAM" id="SSF51430">
    <property type="entry name" value="NAD(P)-linked oxidoreductase"/>
    <property type="match status" value="1"/>
</dbReference>
<keyword evidence="7" id="KW-1003">Cell membrane</keyword>
<evidence type="ECO:0000313" key="24">
    <source>
        <dbReference type="Proteomes" id="UP000002494"/>
    </source>
</evidence>
<dbReference type="NCBIfam" id="TIGR01293">
    <property type="entry name" value="Kv_beta"/>
    <property type="match status" value="1"/>
</dbReference>
<dbReference type="Ensembl" id="ENSRNOT00000113173.2">
    <property type="protein sequence ID" value="ENSRNOP00000081886.1"/>
    <property type="gene ID" value="ENSRNOG00000011550.8"/>
</dbReference>
<reference evidence="23" key="3">
    <citation type="submission" date="2025-09" db="UniProtKB">
        <authorList>
            <consortium name="Ensembl"/>
        </authorList>
    </citation>
    <scope>IDENTIFICATION</scope>
    <source>
        <strain evidence="23">Brown Norway</strain>
    </source>
</reference>
<comment type="similarity">
    <text evidence="4">Belongs to the shaker potassium channel beta subunit family.</text>
</comment>
<evidence type="ECO:0000256" key="16">
    <source>
        <dbReference type="ARBA" id="ARBA00023136"/>
    </source>
</evidence>
<keyword evidence="9" id="KW-0633">Potassium transport</keyword>
<evidence type="ECO:0000256" key="6">
    <source>
        <dbReference type="ARBA" id="ARBA00022448"/>
    </source>
</evidence>
<dbReference type="GO" id="GO:0005886">
    <property type="term" value="C:plasma membrane"/>
    <property type="evidence" value="ECO:0007669"/>
    <property type="project" value="UniProtKB-SubCell"/>
</dbReference>
<keyword evidence="15" id="KW-0406">Ion transport</keyword>
<dbReference type="InterPro" id="IPR005401">
    <property type="entry name" value="K_chnl_volt-dep_bsu_KCNAB2"/>
</dbReference>
<dbReference type="RGD" id="61828">
    <property type="gene designation" value="Kcnab2"/>
</dbReference>
<dbReference type="InterPro" id="IPR023210">
    <property type="entry name" value="NADP_OxRdtase_dom"/>
</dbReference>
<evidence type="ECO:0000256" key="15">
    <source>
        <dbReference type="ARBA" id="ARBA00023065"/>
    </source>
</evidence>
<evidence type="ECO:0000256" key="13">
    <source>
        <dbReference type="ARBA" id="ARBA00023002"/>
    </source>
</evidence>
<evidence type="ECO:0000256" key="4">
    <source>
        <dbReference type="ARBA" id="ARBA00006515"/>
    </source>
</evidence>
<keyword evidence="6" id="KW-0813">Transport</keyword>
<dbReference type="GO" id="GO:0005737">
    <property type="term" value="C:cytoplasm"/>
    <property type="evidence" value="ECO:0007669"/>
    <property type="project" value="InterPro"/>
</dbReference>
<evidence type="ECO:0000256" key="2">
    <source>
        <dbReference type="ARBA" id="ARBA00004413"/>
    </source>
</evidence>
<keyword evidence="16" id="KW-0472">Membrane</keyword>
<protein>
    <recommendedName>
        <fullName evidence="5">Voltage-gated potassium channel subunit beta-2</fullName>
    </recommendedName>
    <alternativeName>
        <fullName evidence="19">K(+) channel subunit beta-2</fullName>
    </alternativeName>
    <alternativeName>
        <fullName evidence="20">Kv-beta-2</fullName>
    </alternativeName>
</protein>
<evidence type="ECO:0000259" key="22">
    <source>
        <dbReference type="Pfam" id="PF00248"/>
    </source>
</evidence>
<evidence type="ECO:0000256" key="20">
    <source>
        <dbReference type="ARBA" id="ARBA00032589"/>
    </source>
</evidence>
<dbReference type="GO" id="GO:0005249">
    <property type="term" value="F:voltage-gated potassium channel activity"/>
    <property type="evidence" value="ECO:0007669"/>
    <property type="project" value="InterPro"/>
</dbReference>
<accession>A0A8I5ZVX6</accession>
<evidence type="ECO:0000256" key="21">
    <source>
        <dbReference type="ARBA" id="ARBA00034102"/>
    </source>
</evidence>
<dbReference type="GeneTree" id="ENSGT00940000157867"/>
<evidence type="ECO:0000256" key="19">
    <source>
        <dbReference type="ARBA" id="ARBA00031436"/>
    </source>
</evidence>
<dbReference type="AlphaFoldDB" id="A0A8I5ZVX6"/>
<dbReference type="PRINTS" id="PR01579">
    <property type="entry name" value="KCNAB2CHANEL"/>
</dbReference>
<evidence type="ECO:0007829" key="26">
    <source>
        <dbReference type="PeptideAtlas" id="A0A8I5ZVX6"/>
    </source>
</evidence>
<evidence type="ECO:0000256" key="1">
    <source>
        <dbReference type="ARBA" id="ARBA00004245"/>
    </source>
</evidence>
<evidence type="ECO:0000256" key="11">
    <source>
        <dbReference type="ARBA" id="ARBA00022857"/>
    </source>
</evidence>
<dbReference type="Proteomes" id="UP000002494">
    <property type="component" value="Chromosome 5"/>
</dbReference>
<organism evidence="23 24">
    <name type="scientific">Rattus norvegicus</name>
    <name type="common">Rat</name>
    <dbReference type="NCBI Taxonomy" id="10116"/>
    <lineage>
        <taxon>Eukaryota</taxon>
        <taxon>Metazoa</taxon>
        <taxon>Chordata</taxon>
        <taxon>Craniata</taxon>
        <taxon>Vertebrata</taxon>
        <taxon>Euteleostomi</taxon>
        <taxon>Mammalia</taxon>
        <taxon>Eutheria</taxon>
        <taxon>Euarchontoglires</taxon>
        <taxon>Glires</taxon>
        <taxon>Rodentia</taxon>
        <taxon>Myomorpha</taxon>
        <taxon>Muroidea</taxon>
        <taxon>Muridae</taxon>
        <taxon>Murinae</taxon>
        <taxon>Rattus</taxon>
    </lineage>
</organism>
<evidence type="ECO:0000256" key="17">
    <source>
        <dbReference type="ARBA" id="ARBA00023212"/>
    </source>
</evidence>
<proteinExistence type="evidence at protein level"/>
<reference evidence="23" key="2">
    <citation type="submission" date="2025-08" db="UniProtKB">
        <authorList>
            <consortium name="Ensembl"/>
        </authorList>
    </citation>
    <scope>IDENTIFICATION</scope>
    <source>
        <strain evidence="23">Brown Norway</strain>
    </source>
</reference>
<reference evidence="23" key="1">
    <citation type="submission" date="2024-01" db="EMBL/GenBank/DDBJ databases">
        <title>GRCr8: a new rat reference genome assembly contstructed from accurate long reads and long range scaffolding.</title>
        <authorList>
            <person name="Doris P.A."/>
            <person name="Kalbfleisch T."/>
            <person name="Li K."/>
            <person name="Howe K."/>
            <person name="Wood J."/>
        </authorList>
    </citation>
    <scope>NUCLEOTIDE SEQUENCE [LARGE SCALE GENOMIC DNA]</scope>
    <source>
        <strain evidence="23">Brown Norway</strain>
    </source>
</reference>
<evidence type="ECO:0000256" key="7">
    <source>
        <dbReference type="ARBA" id="ARBA00022475"/>
    </source>
</evidence>
<dbReference type="PANTHER" id="PTHR43150">
    <property type="entry name" value="HYPERKINETIC, ISOFORM M"/>
    <property type="match status" value="1"/>
</dbReference>
<gene>
    <name evidence="23 25" type="primary">Kcnab2</name>
</gene>
<dbReference type="GO" id="GO:0030424">
    <property type="term" value="C:axon"/>
    <property type="evidence" value="ECO:0007669"/>
    <property type="project" value="UniProtKB-SubCell"/>
</dbReference>
<evidence type="ECO:0000256" key="18">
    <source>
        <dbReference type="ARBA" id="ARBA00023273"/>
    </source>
</evidence>
<dbReference type="PANTHER" id="PTHR43150:SF1">
    <property type="entry name" value="VOLTAGE-GATED POTASSIUM CHANNEL SUBUNIT BETA-2"/>
    <property type="match status" value="1"/>
</dbReference>
<dbReference type="GO" id="GO:0045202">
    <property type="term" value="C:synapse"/>
    <property type="evidence" value="ECO:0007669"/>
    <property type="project" value="UniProtKB-SubCell"/>
</dbReference>
<dbReference type="InterPro" id="IPR005399">
    <property type="entry name" value="K_chnl_volt-dep_bsu_KCNAB-rel"/>
</dbReference>
<keyword evidence="26" id="KW-1267">Proteomics identification</keyword>
<dbReference type="InterPro" id="IPR036812">
    <property type="entry name" value="NAD(P)_OxRdtase_dom_sf"/>
</dbReference>
<name>A0A8I5ZVX6_RAT</name>
<keyword evidence="11" id="KW-0521">NADP</keyword>
<dbReference type="GO" id="GO:0016491">
    <property type="term" value="F:oxidoreductase activity"/>
    <property type="evidence" value="ECO:0007669"/>
    <property type="project" value="UniProtKB-KW"/>
</dbReference>
<evidence type="ECO:0000313" key="23">
    <source>
        <dbReference type="Ensembl" id="ENSRNOP00000081886.1"/>
    </source>
</evidence>
<keyword evidence="24" id="KW-1185">Reference proteome</keyword>
<evidence type="ECO:0000256" key="8">
    <source>
        <dbReference type="ARBA" id="ARBA00022490"/>
    </source>
</evidence>
<feature type="domain" description="NADP-dependent oxidoreductase" evidence="22">
    <location>
        <begin position="49"/>
        <end position="345"/>
    </location>
</feature>
<keyword evidence="14" id="KW-0770">Synapse</keyword>
<dbReference type="Gene3D" id="3.20.20.100">
    <property type="entry name" value="NADP-dependent oxidoreductase domain"/>
    <property type="match status" value="1"/>
</dbReference>